<evidence type="ECO:0000256" key="6">
    <source>
        <dbReference type="ARBA" id="ARBA00023136"/>
    </source>
</evidence>
<gene>
    <name evidence="8" type="ORF">NP233_g5612</name>
</gene>
<feature type="region of interest" description="Disordered" evidence="7">
    <location>
        <begin position="1"/>
        <end position="62"/>
    </location>
</feature>
<sequence length="173" mass="19165">MPAPTAAAPRPAPTPAAPRPAPAPLEVPAPLGPAPSSPAKASPPTLLRHPYSLSEFSNTKGNDQASNLELQFKLQRQQLDAFHHNFWSDSNSRFEAAKSAILSSLPQSATTLDKESAMSEFNKQWVMQEKARTDAYTTEWRRRNWALILLETRVRYQKFTSRIGGFMSSGSQQ</sequence>
<keyword evidence="5" id="KW-0496">Mitochondrion</keyword>
<proteinExistence type="inferred from homology"/>
<keyword evidence="6" id="KW-0472">Membrane</keyword>
<dbReference type="PANTHER" id="PTHR31107:SF2">
    <property type="entry name" value="CYTOCHROME C OXIDASE ASSEMBLY FACTOR 8"/>
    <property type="match status" value="1"/>
</dbReference>
<dbReference type="EMBL" id="JANIEX010000336">
    <property type="protein sequence ID" value="KAJ3568596.1"/>
    <property type="molecule type" value="Genomic_DNA"/>
</dbReference>
<organism evidence="8 9">
    <name type="scientific">Leucocoprinus birnbaumii</name>
    <dbReference type="NCBI Taxonomy" id="56174"/>
    <lineage>
        <taxon>Eukaryota</taxon>
        <taxon>Fungi</taxon>
        <taxon>Dikarya</taxon>
        <taxon>Basidiomycota</taxon>
        <taxon>Agaricomycotina</taxon>
        <taxon>Agaricomycetes</taxon>
        <taxon>Agaricomycetidae</taxon>
        <taxon>Agaricales</taxon>
        <taxon>Agaricineae</taxon>
        <taxon>Agaricaceae</taxon>
        <taxon>Leucocoprinus</taxon>
    </lineage>
</organism>
<evidence type="ECO:0000256" key="2">
    <source>
        <dbReference type="ARBA" id="ARBA00005453"/>
    </source>
</evidence>
<accession>A0AAD5VSJ1</accession>
<dbReference type="GO" id="GO:0005743">
    <property type="term" value="C:mitochondrial inner membrane"/>
    <property type="evidence" value="ECO:0007669"/>
    <property type="project" value="UniProtKB-SubCell"/>
</dbReference>
<dbReference type="GO" id="GO:0097193">
    <property type="term" value="P:intrinsic apoptotic signaling pathway"/>
    <property type="evidence" value="ECO:0007669"/>
    <property type="project" value="InterPro"/>
</dbReference>
<keyword evidence="4" id="KW-0809">Transit peptide</keyword>
<reference evidence="8" key="1">
    <citation type="submission" date="2022-07" db="EMBL/GenBank/DDBJ databases">
        <title>Genome Sequence of Leucocoprinus birnbaumii.</title>
        <authorList>
            <person name="Buettner E."/>
        </authorList>
    </citation>
    <scope>NUCLEOTIDE SEQUENCE</scope>
    <source>
        <strain evidence="8">VT141</strain>
    </source>
</reference>
<evidence type="ECO:0000256" key="5">
    <source>
        <dbReference type="ARBA" id="ARBA00023128"/>
    </source>
</evidence>
<comment type="subcellular location">
    <subcellularLocation>
        <location evidence="1">Mitochondrion inner membrane</location>
        <topology evidence="1">Peripheral membrane protein</topology>
        <orientation evidence="1">Matrix side</orientation>
    </subcellularLocation>
</comment>
<evidence type="ECO:0000256" key="3">
    <source>
        <dbReference type="ARBA" id="ARBA00022792"/>
    </source>
</evidence>
<keyword evidence="3" id="KW-0999">Mitochondrion inner membrane</keyword>
<dbReference type="AlphaFoldDB" id="A0AAD5VSJ1"/>
<dbReference type="Pfam" id="PF10231">
    <property type="entry name" value="COA8"/>
    <property type="match status" value="1"/>
</dbReference>
<dbReference type="InterPro" id="IPR018796">
    <property type="entry name" value="COA8"/>
</dbReference>
<evidence type="ECO:0000256" key="4">
    <source>
        <dbReference type="ARBA" id="ARBA00022946"/>
    </source>
</evidence>
<comment type="caution">
    <text evidence="8">The sequence shown here is derived from an EMBL/GenBank/DDBJ whole genome shotgun (WGS) entry which is preliminary data.</text>
</comment>
<dbReference type="Proteomes" id="UP001213000">
    <property type="component" value="Unassembled WGS sequence"/>
</dbReference>
<evidence type="ECO:0000313" key="9">
    <source>
        <dbReference type="Proteomes" id="UP001213000"/>
    </source>
</evidence>
<evidence type="ECO:0000313" key="8">
    <source>
        <dbReference type="EMBL" id="KAJ3568596.1"/>
    </source>
</evidence>
<name>A0AAD5VSJ1_9AGAR</name>
<comment type="similarity">
    <text evidence="2">Belongs to the COA8 family.</text>
</comment>
<keyword evidence="9" id="KW-1185">Reference proteome</keyword>
<dbReference type="PANTHER" id="PTHR31107">
    <property type="entry name" value="APOPTOGENIC PROTEIN 1, MITOCHONDRIAL"/>
    <property type="match status" value="1"/>
</dbReference>
<evidence type="ECO:0000256" key="1">
    <source>
        <dbReference type="ARBA" id="ARBA00004443"/>
    </source>
</evidence>
<evidence type="ECO:0000256" key="7">
    <source>
        <dbReference type="SAM" id="MobiDB-lite"/>
    </source>
</evidence>
<feature type="compositionally biased region" description="Pro residues" evidence="7">
    <location>
        <begin position="10"/>
        <end position="36"/>
    </location>
</feature>
<feature type="compositionally biased region" description="Low complexity" evidence="7">
    <location>
        <begin position="37"/>
        <end position="47"/>
    </location>
</feature>
<protein>
    <submittedName>
        <fullName evidence="8">Uncharacterized protein</fullName>
    </submittedName>
</protein>